<dbReference type="Proteomes" id="UP001196413">
    <property type="component" value="Unassembled WGS sequence"/>
</dbReference>
<reference evidence="1" key="1">
    <citation type="submission" date="2021-06" db="EMBL/GenBank/DDBJ databases">
        <title>Parelaphostrongylus tenuis whole genome reference sequence.</title>
        <authorList>
            <person name="Garwood T.J."/>
            <person name="Larsen P.A."/>
            <person name="Fountain-Jones N.M."/>
            <person name="Garbe J.R."/>
            <person name="Macchietto M.G."/>
            <person name="Kania S.A."/>
            <person name="Gerhold R.W."/>
            <person name="Richards J.E."/>
            <person name="Wolf T.M."/>
        </authorList>
    </citation>
    <scope>NUCLEOTIDE SEQUENCE</scope>
    <source>
        <strain evidence="1">MNPRO001-30</strain>
        <tissue evidence="1">Meninges</tissue>
    </source>
</reference>
<comment type="caution">
    <text evidence="1">The sequence shown here is derived from an EMBL/GenBank/DDBJ whole genome shotgun (WGS) entry which is preliminary data.</text>
</comment>
<dbReference type="AlphaFoldDB" id="A0AAD5MIV7"/>
<organism evidence="1 2">
    <name type="scientific">Parelaphostrongylus tenuis</name>
    <name type="common">Meningeal worm</name>
    <dbReference type="NCBI Taxonomy" id="148309"/>
    <lineage>
        <taxon>Eukaryota</taxon>
        <taxon>Metazoa</taxon>
        <taxon>Ecdysozoa</taxon>
        <taxon>Nematoda</taxon>
        <taxon>Chromadorea</taxon>
        <taxon>Rhabditida</taxon>
        <taxon>Rhabditina</taxon>
        <taxon>Rhabditomorpha</taxon>
        <taxon>Strongyloidea</taxon>
        <taxon>Metastrongylidae</taxon>
        <taxon>Parelaphostrongylus</taxon>
    </lineage>
</organism>
<keyword evidence="2" id="KW-1185">Reference proteome</keyword>
<protein>
    <submittedName>
        <fullName evidence="1">Uncharacterized protein</fullName>
    </submittedName>
</protein>
<dbReference type="EMBL" id="JAHQIW010002984">
    <property type="protein sequence ID" value="KAJ1356988.1"/>
    <property type="molecule type" value="Genomic_DNA"/>
</dbReference>
<sequence length="151" mass="17004">MTNSHVIRRDNSCAPRKWDLDQLRRALWRASRPSVGALGHFRSDSVILVESIFAGIPRQPIFGRAQTPLSHIRPTFERAQRSQMSLILIPHSVWIQGFWGAGGTKQKASMVPNCIDTSVLFSLSRNSDISRIVTDQTAKKGYFSELPTQSR</sequence>
<evidence type="ECO:0000313" key="2">
    <source>
        <dbReference type="Proteomes" id="UP001196413"/>
    </source>
</evidence>
<gene>
    <name evidence="1" type="ORF">KIN20_015000</name>
</gene>
<evidence type="ECO:0000313" key="1">
    <source>
        <dbReference type="EMBL" id="KAJ1356988.1"/>
    </source>
</evidence>
<accession>A0AAD5MIV7</accession>
<name>A0AAD5MIV7_PARTN</name>
<proteinExistence type="predicted"/>